<gene>
    <name evidence="2" type="ORF">E2986_11846</name>
</gene>
<dbReference type="EMBL" id="WNWW01000564">
    <property type="protein sequence ID" value="KAF3423435.1"/>
    <property type="molecule type" value="Genomic_DNA"/>
</dbReference>
<reference evidence="2" key="1">
    <citation type="submission" date="2019-11" db="EMBL/GenBank/DDBJ databases">
        <title>The nuclear and mitochondrial genomes of Frieseomelitta varia - a highly eusocial stingless bee (Meliponini) with a permanently sterile worker caste.</title>
        <authorList>
            <person name="Freitas F.C.P."/>
            <person name="Lourenco A.P."/>
            <person name="Nunes F.M.F."/>
            <person name="Paschoal A.R."/>
            <person name="Abreu F.C.P."/>
            <person name="Barbin F.O."/>
            <person name="Bataglia L."/>
            <person name="Cardoso-Junior C.A.M."/>
            <person name="Cervoni M.S."/>
            <person name="Silva S.R."/>
            <person name="Dalarmi F."/>
            <person name="Del Lama M.A."/>
            <person name="Depintor T.S."/>
            <person name="Ferreira K.M."/>
            <person name="Goria P.S."/>
            <person name="Jaskot M.C."/>
            <person name="Lago D.C."/>
            <person name="Luna-Lucena D."/>
            <person name="Moda L.M."/>
            <person name="Nascimento L."/>
            <person name="Pedrino M."/>
            <person name="Rabico F.O."/>
            <person name="Sanches F.C."/>
            <person name="Santos D.E."/>
            <person name="Santos C.G."/>
            <person name="Vieira J."/>
            <person name="Lopes T.F."/>
            <person name="Barchuk A.R."/>
            <person name="Hartfelder K."/>
            <person name="Simoes Z.L.P."/>
            <person name="Bitondi M.M.G."/>
            <person name="Pinheiro D.G."/>
        </authorList>
    </citation>
    <scope>NUCLEOTIDE SEQUENCE</scope>
    <source>
        <strain evidence="2">USP_RPSP 00005682</strain>
        <tissue evidence="2">Whole individual</tissue>
    </source>
</reference>
<name>A0A833RU07_9HYME</name>
<organism evidence="2 3">
    <name type="scientific">Frieseomelitta varia</name>
    <dbReference type="NCBI Taxonomy" id="561572"/>
    <lineage>
        <taxon>Eukaryota</taxon>
        <taxon>Metazoa</taxon>
        <taxon>Ecdysozoa</taxon>
        <taxon>Arthropoda</taxon>
        <taxon>Hexapoda</taxon>
        <taxon>Insecta</taxon>
        <taxon>Pterygota</taxon>
        <taxon>Neoptera</taxon>
        <taxon>Endopterygota</taxon>
        <taxon>Hymenoptera</taxon>
        <taxon>Apocrita</taxon>
        <taxon>Aculeata</taxon>
        <taxon>Apoidea</taxon>
        <taxon>Anthophila</taxon>
        <taxon>Apidae</taxon>
        <taxon>Frieseomelitta</taxon>
    </lineage>
</organism>
<dbReference type="AlphaFoldDB" id="A0A833RU07"/>
<feature type="compositionally biased region" description="Acidic residues" evidence="1">
    <location>
        <begin position="9"/>
        <end position="21"/>
    </location>
</feature>
<evidence type="ECO:0000313" key="2">
    <source>
        <dbReference type="EMBL" id="KAF3423435.1"/>
    </source>
</evidence>
<proteinExistence type="predicted"/>
<keyword evidence="3" id="KW-1185">Reference proteome</keyword>
<dbReference type="Proteomes" id="UP000655588">
    <property type="component" value="Unassembled WGS sequence"/>
</dbReference>
<accession>A0A833RU07</accession>
<comment type="caution">
    <text evidence="2">The sequence shown here is derived from an EMBL/GenBank/DDBJ whole genome shotgun (WGS) entry which is preliminary data.</text>
</comment>
<sequence>MKYVHPSSEESEESQKEDDEEAMHSTNFMPYEYNSKRKELHRLSLKLKGEKDQVEKLNNLTSSQLEAIIGGSI</sequence>
<evidence type="ECO:0000313" key="3">
    <source>
        <dbReference type="Proteomes" id="UP000655588"/>
    </source>
</evidence>
<protein>
    <submittedName>
        <fullName evidence="2">Uncharacterized protein</fullName>
    </submittedName>
</protein>
<evidence type="ECO:0000256" key="1">
    <source>
        <dbReference type="SAM" id="MobiDB-lite"/>
    </source>
</evidence>
<feature type="region of interest" description="Disordered" evidence="1">
    <location>
        <begin position="1"/>
        <end position="33"/>
    </location>
</feature>